<accession>A0A2P8ERW2</accession>
<reference evidence="1 2" key="1">
    <citation type="submission" date="2018-03" db="EMBL/GenBank/DDBJ databases">
        <title>Genomic Encyclopedia of Archaeal and Bacterial Type Strains, Phase II (KMG-II): from individual species to whole genera.</title>
        <authorList>
            <person name="Goeker M."/>
        </authorList>
    </citation>
    <scope>NUCLEOTIDE SEQUENCE [LARGE SCALE GENOMIC DNA]</scope>
    <source>
        <strain evidence="1 2">DSM 17586</strain>
    </source>
</reference>
<protein>
    <submittedName>
        <fullName evidence="1">Uncharacterized protein</fullName>
    </submittedName>
</protein>
<dbReference type="OrthoDB" id="8266211at2"/>
<dbReference type="EMBL" id="PYGI01000019">
    <property type="protein sequence ID" value="PSL12237.1"/>
    <property type="molecule type" value="Genomic_DNA"/>
</dbReference>
<sequence length="72" mass="8435">MSNYSEDKTLQQWQSYCDEVATLAQEVFGLTLIDLADKRQLRTGLEDGESPRELVERLGVKYDLIRLDTHFW</sequence>
<dbReference type="RefSeq" id="WP_106592635.1">
    <property type="nucleotide sequence ID" value="NZ_PYGI01000019.1"/>
</dbReference>
<organism evidence="1 2">
    <name type="scientific">Marinobacterium halophilum</name>
    <dbReference type="NCBI Taxonomy" id="267374"/>
    <lineage>
        <taxon>Bacteria</taxon>
        <taxon>Pseudomonadati</taxon>
        <taxon>Pseudomonadota</taxon>
        <taxon>Gammaproteobacteria</taxon>
        <taxon>Oceanospirillales</taxon>
        <taxon>Oceanospirillaceae</taxon>
        <taxon>Marinobacterium</taxon>
    </lineage>
</organism>
<evidence type="ECO:0000313" key="2">
    <source>
        <dbReference type="Proteomes" id="UP000242133"/>
    </source>
</evidence>
<name>A0A2P8ERW2_9GAMM</name>
<dbReference type="AlphaFoldDB" id="A0A2P8ERW2"/>
<keyword evidence="2" id="KW-1185">Reference proteome</keyword>
<comment type="caution">
    <text evidence="1">The sequence shown here is derived from an EMBL/GenBank/DDBJ whole genome shotgun (WGS) entry which is preliminary data.</text>
</comment>
<gene>
    <name evidence="1" type="ORF">CLV44_11972</name>
</gene>
<dbReference type="Proteomes" id="UP000242133">
    <property type="component" value="Unassembled WGS sequence"/>
</dbReference>
<proteinExistence type="predicted"/>
<evidence type="ECO:0000313" key="1">
    <source>
        <dbReference type="EMBL" id="PSL12237.1"/>
    </source>
</evidence>